<evidence type="ECO:0000256" key="5">
    <source>
        <dbReference type="ARBA" id="ARBA00023239"/>
    </source>
</evidence>
<keyword evidence="3 6" id="KW-0210">Decarboxylase</keyword>
<dbReference type="InterPro" id="IPR002129">
    <property type="entry name" value="PyrdxlP-dep_de-COase"/>
</dbReference>
<gene>
    <name evidence="6" type="primary">hdc</name>
    <name evidence="9" type="ORF">F0225_06860</name>
</gene>
<comment type="catalytic activity">
    <reaction evidence="6">
        <text>L-histidine + H(+) = histamine + CO2</text>
        <dbReference type="Rhea" id="RHEA:20840"/>
        <dbReference type="ChEBI" id="CHEBI:15378"/>
        <dbReference type="ChEBI" id="CHEBI:16526"/>
        <dbReference type="ChEBI" id="CHEBI:57595"/>
        <dbReference type="ChEBI" id="CHEBI:58432"/>
        <dbReference type="EC" id="4.1.1.22"/>
    </reaction>
</comment>
<evidence type="ECO:0000256" key="3">
    <source>
        <dbReference type="ARBA" id="ARBA00022793"/>
    </source>
</evidence>
<dbReference type="AlphaFoldDB" id="A0A7Y4EE41"/>
<dbReference type="RefSeq" id="WP_171360456.1">
    <property type="nucleotide sequence ID" value="NZ_JBLZMR010000003.1"/>
</dbReference>
<dbReference type="NCBIfam" id="NF002748">
    <property type="entry name" value="PRK02769.1"/>
    <property type="match status" value="1"/>
</dbReference>
<evidence type="ECO:0000256" key="8">
    <source>
        <dbReference type="RuleBase" id="RU000382"/>
    </source>
</evidence>
<dbReference type="GO" id="GO:0004398">
    <property type="term" value="F:histidine decarboxylase activity"/>
    <property type="evidence" value="ECO:0007669"/>
    <property type="project" value="UniProtKB-UniRule"/>
</dbReference>
<dbReference type="EC" id="4.1.1.22" evidence="6"/>
<dbReference type="PANTHER" id="PTHR46101:SF2">
    <property type="entry name" value="SERINE DECARBOXYLASE"/>
    <property type="match status" value="1"/>
</dbReference>
<evidence type="ECO:0000256" key="2">
    <source>
        <dbReference type="ARBA" id="ARBA00009533"/>
    </source>
</evidence>
<name>A0A7Y4EE41_9VIBR</name>
<dbReference type="InterPro" id="IPR023523">
    <property type="entry name" value="Hist_deCOase_bac"/>
</dbReference>
<comment type="cofactor">
    <cofactor evidence="1 6 7 8">
        <name>pyridoxal 5'-phosphate</name>
        <dbReference type="ChEBI" id="CHEBI:597326"/>
    </cofactor>
</comment>
<dbReference type="SUPFAM" id="SSF53383">
    <property type="entry name" value="PLP-dependent transferases"/>
    <property type="match status" value="1"/>
</dbReference>
<reference evidence="9 10" key="1">
    <citation type="submission" date="2019-09" db="EMBL/GenBank/DDBJ databases">
        <title>Draft genome sequencing and comparative genomics of hatchery-associated Vibrios.</title>
        <authorList>
            <person name="Kehlet-Delgado H."/>
            <person name="Mueller R.S."/>
        </authorList>
    </citation>
    <scope>NUCLEOTIDE SEQUENCE [LARGE SCALE GENOMIC DNA]</scope>
    <source>
        <strain evidence="9 10">99-46-Y</strain>
    </source>
</reference>
<dbReference type="Gene3D" id="3.40.640.10">
    <property type="entry name" value="Type I PLP-dependent aspartate aminotransferase-like (Major domain)"/>
    <property type="match status" value="1"/>
</dbReference>
<sequence length="386" mass="44388">MKLSHEDLSRINEFWLYCKKNQYFNVGYPESADFDYSILEKFMKFSLNNCGDWREESNYKLNTFEFEREVMEFFSQLFKIPYQESWGYISNGGTEGNLFSCYLARELFPKGIIYYSEETHYSVDKIVRLLNIPARKICSLSNGEINYYHLIEQIKYDKQNNPIIFANIGTTMRGAIDNIARIQCDLALLGLERKDYYIHADAALSGMIMPFVNDPHPYSFEDGIDSISVSGHKMIGSPIPSGIVLAKRHMVDQISVEIDYISSRDQTISGSRNGHNALFMWAAIKSHSFSDWKEKVELCMNMADYTIERLQRAGINAWRNKNSNTVVFPCPSESVWRKHSLAKSGNVAHIITMPHLDSTKKLDPLIEDVIYDLQPNYCIPSASGQN</sequence>
<protein>
    <recommendedName>
        <fullName evidence="6">Histidine decarboxylase</fullName>
        <shortName evidence="6">HDC</shortName>
        <ecNumber evidence="6">4.1.1.22</ecNumber>
    </recommendedName>
</protein>
<dbReference type="Pfam" id="PF00282">
    <property type="entry name" value="Pyridoxal_deC"/>
    <property type="match status" value="1"/>
</dbReference>
<dbReference type="InterPro" id="IPR051151">
    <property type="entry name" value="Group_II_Decarboxylase"/>
</dbReference>
<feature type="modified residue" description="N6-(pyridoxal phosphate)lysine" evidence="6 7">
    <location>
        <position position="233"/>
    </location>
</feature>
<dbReference type="PANTHER" id="PTHR46101">
    <property type="match status" value="1"/>
</dbReference>
<organism evidence="9 10">
    <name type="scientific">Vibrio pectenicida</name>
    <dbReference type="NCBI Taxonomy" id="62763"/>
    <lineage>
        <taxon>Bacteria</taxon>
        <taxon>Pseudomonadati</taxon>
        <taxon>Pseudomonadota</taxon>
        <taxon>Gammaproteobacteria</taxon>
        <taxon>Vibrionales</taxon>
        <taxon>Vibrionaceae</taxon>
        <taxon>Vibrio</taxon>
    </lineage>
</organism>
<dbReference type="Proteomes" id="UP000565719">
    <property type="component" value="Unassembled WGS sequence"/>
</dbReference>
<dbReference type="GO" id="GO:0030170">
    <property type="term" value="F:pyridoxal phosphate binding"/>
    <property type="evidence" value="ECO:0007669"/>
    <property type="project" value="InterPro"/>
</dbReference>
<evidence type="ECO:0000256" key="4">
    <source>
        <dbReference type="ARBA" id="ARBA00022898"/>
    </source>
</evidence>
<dbReference type="HAMAP" id="MF_00609">
    <property type="entry name" value="Pyridoxal_decarbox"/>
    <property type="match status" value="1"/>
</dbReference>
<evidence type="ECO:0000256" key="1">
    <source>
        <dbReference type="ARBA" id="ARBA00001933"/>
    </source>
</evidence>
<evidence type="ECO:0000313" key="9">
    <source>
        <dbReference type="EMBL" id="NOH71061.1"/>
    </source>
</evidence>
<accession>A0A7Y4EE41</accession>
<comment type="subunit">
    <text evidence="6">Homotetramer.</text>
</comment>
<evidence type="ECO:0000313" key="10">
    <source>
        <dbReference type="Proteomes" id="UP000565719"/>
    </source>
</evidence>
<dbReference type="InterPro" id="IPR015424">
    <property type="entry name" value="PyrdxlP-dep_Trfase"/>
</dbReference>
<dbReference type="GO" id="GO:0019752">
    <property type="term" value="P:carboxylic acid metabolic process"/>
    <property type="evidence" value="ECO:0007669"/>
    <property type="project" value="InterPro"/>
</dbReference>
<dbReference type="InterPro" id="IPR015421">
    <property type="entry name" value="PyrdxlP-dep_Trfase_major"/>
</dbReference>
<feature type="binding site" evidence="6">
    <location>
        <position position="120"/>
    </location>
    <ligand>
        <name>substrate</name>
    </ligand>
</feature>
<keyword evidence="5 6" id="KW-0456">Lyase</keyword>
<evidence type="ECO:0000256" key="6">
    <source>
        <dbReference type="HAMAP-Rule" id="MF_00609"/>
    </source>
</evidence>
<evidence type="ECO:0000256" key="7">
    <source>
        <dbReference type="PIRSR" id="PIRSR602129-50"/>
    </source>
</evidence>
<keyword evidence="4 6" id="KW-0663">Pyridoxal phosphate</keyword>
<comment type="caution">
    <text evidence="9">The sequence shown here is derived from an EMBL/GenBank/DDBJ whole genome shotgun (WGS) entry which is preliminary data.</text>
</comment>
<proteinExistence type="inferred from homology"/>
<dbReference type="EMBL" id="VTXC01000014">
    <property type="protein sequence ID" value="NOH71061.1"/>
    <property type="molecule type" value="Genomic_DNA"/>
</dbReference>
<comment type="similarity">
    <text evidence="2 6 8">Belongs to the group II decarboxylase family.</text>
</comment>